<organism evidence="2 3">
    <name type="scientific">Streptosporangium pseudovulgare</name>
    <dbReference type="NCBI Taxonomy" id="35765"/>
    <lineage>
        <taxon>Bacteria</taxon>
        <taxon>Bacillati</taxon>
        <taxon>Actinomycetota</taxon>
        <taxon>Actinomycetes</taxon>
        <taxon>Streptosporangiales</taxon>
        <taxon>Streptosporangiaceae</taxon>
        <taxon>Streptosporangium</taxon>
    </lineage>
</organism>
<dbReference type="PROSITE" id="PS51257">
    <property type="entry name" value="PROKAR_LIPOPROTEIN"/>
    <property type="match status" value="1"/>
</dbReference>
<evidence type="ECO:0000313" key="2">
    <source>
        <dbReference type="EMBL" id="GGQ30807.1"/>
    </source>
</evidence>
<proteinExistence type="predicted"/>
<evidence type="ECO:0000256" key="1">
    <source>
        <dbReference type="SAM" id="SignalP"/>
    </source>
</evidence>
<protein>
    <recommendedName>
        <fullName evidence="4">Lipoprotein</fullName>
    </recommendedName>
</protein>
<reference evidence="3" key="1">
    <citation type="journal article" date="2019" name="Int. J. Syst. Evol. Microbiol.">
        <title>The Global Catalogue of Microorganisms (GCM) 10K type strain sequencing project: providing services to taxonomists for standard genome sequencing and annotation.</title>
        <authorList>
            <consortium name="The Broad Institute Genomics Platform"/>
            <consortium name="The Broad Institute Genome Sequencing Center for Infectious Disease"/>
            <person name="Wu L."/>
            <person name="Ma J."/>
        </authorList>
    </citation>
    <scope>NUCLEOTIDE SEQUENCE [LARGE SCALE GENOMIC DNA]</scope>
    <source>
        <strain evidence="3">JCM 3115</strain>
    </source>
</reference>
<name>A0ABQ2RJW4_9ACTN</name>
<evidence type="ECO:0008006" key="4">
    <source>
        <dbReference type="Google" id="ProtNLM"/>
    </source>
</evidence>
<dbReference type="EMBL" id="BMQJ01000028">
    <property type="protein sequence ID" value="GGQ30807.1"/>
    <property type="molecule type" value="Genomic_DNA"/>
</dbReference>
<evidence type="ECO:0000313" key="3">
    <source>
        <dbReference type="Proteomes" id="UP000611554"/>
    </source>
</evidence>
<comment type="caution">
    <text evidence="2">The sequence shown here is derived from an EMBL/GenBank/DDBJ whole genome shotgun (WGS) entry which is preliminary data.</text>
</comment>
<keyword evidence="1" id="KW-0732">Signal</keyword>
<keyword evidence="3" id="KW-1185">Reference proteome</keyword>
<feature type="chain" id="PRO_5045394267" description="Lipoprotein" evidence="1">
    <location>
        <begin position="24"/>
        <end position="129"/>
    </location>
</feature>
<accession>A0ABQ2RJW4</accession>
<dbReference type="Proteomes" id="UP000611554">
    <property type="component" value="Unassembled WGS sequence"/>
</dbReference>
<sequence>MNSRAISLALMSLVAILTGCSSAERETAEQAATRFYGAVHDRQGEQACSLLAPSAAEGLSTGGQRCANAILDLELPGGQPVDTAVWGDEAQVRLSRDTVFLHRFPQGWLVRGAGCTARGELPYRCEVTT</sequence>
<gene>
    <name evidence="2" type="ORF">GCM10010140_71130</name>
</gene>
<feature type="signal peptide" evidence="1">
    <location>
        <begin position="1"/>
        <end position="23"/>
    </location>
</feature>